<dbReference type="SUPFAM" id="SSF54768">
    <property type="entry name" value="dsRNA-binding domain-like"/>
    <property type="match status" value="2"/>
</dbReference>
<evidence type="ECO:0000259" key="10">
    <source>
        <dbReference type="PROSITE" id="PS50137"/>
    </source>
</evidence>
<feature type="region of interest" description="Disordered" evidence="9">
    <location>
        <begin position="44"/>
        <end position="72"/>
    </location>
</feature>
<evidence type="ECO:0000259" key="11">
    <source>
        <dbReference type="PROSITE" id="PS50142"/>
    </source>
</evidence>
<feature type="compositionally biased region" description="Acidic residues" evidence="9">
    <location>
        <begin position="166"/>
        <end position="187"/>
    </location>
</feature>
<dbReference type="PANTHER" id="PTHR11207">
    <property type="entry name" value="RIBONUCLEASE III"/>
    <property type="match status" value="1"/>
</dbReference>
<dbReference type="Gene3D" id="3.30.160.20">
    <property type="match status" value="2"/>
</dbReference>
<dbReference type="InterPro" id="IPR014720">
    <property type="entry name" value="dsRBD_dom"/>
</dbReference>
<feature type="domain" description="DRBM" evidence="10">
    <location>
        <begin position="529"/>
        <end position="592"/>
    </location>
</feature>
<dbReference type="GO" id="GO:0003725">
    <property type="term" value="F:double-stranded RNA binding"/>
    <property type="evidence" value="ECO:0007669"/>
    <property type="project" value="InterPro"/>
</dbReference>
<dbReference type="SMART" id="SM00535">
    <property type="entry name" value="RIBOc"/>
    <property type="match status" value="1"/>
</dbReference>
<evidence type="ECO:0000256" key="6">
    <source>
        <dbReference type="ARBA" id="ARBA00022801"/>
    </source>
</evidence>
<evidence type="ECO:0000256" key="5">
    <source>
        <dbReference type="ARBA" id="ARBA00022759"/>
    </source>
</evidence>
<comment type="similarity">
    <text evidence="2">Belongs to the ribonuclease III family.</text>
</comment>
<dbReference type="InterPro" id="IPR040540">
    <property type="entry name" value="RNase_3_N"/>
</dbReference>
<dbReference type="GO" id="GO:0030847">
    <property type="term" value="P:termination of RNA polymerase II transcription, exosome-dependent"/>
    <property type="evidence" value="ECO:0007669"/>
    <property type="project" value="UniProtKB-ARBA"/>
</dbReference>
<dbReference type="PROSITE" id="PS50142">
    <property type="entry name" value="RNASE_3_2"/>
    <property type="match status" value="1"/>
</dbReference>
<dbReference type="Gene3D" id="1.10.1520.10">
    <property type="entry name" value="Ribonuclease III domain"/>
    <property type="match status" value="1"/>
</dbReference>
<gene>
    <name evidence="12" type="ORF">CLIB1423_02S02168</name>
</gene>
<dbReference type="SUPFAM" id="SSF69065">
    <property type="entry name" value="RNase III domain-like"/>
    <property type="match status" value="1"/>
</dbReference>
<dbReference type="AlphaFoldDB" id="A0A9P0VWQ5"/>
<dbReference type="InterPro" id="IPR036389">
    <property type="entry name" value="RNase_III_sf"/>
</dbReference>
<dbReference type="CDD" id="cd19876">
    <property type="entry name" value="DSRM_RNT1p-like"/>
    <property type="match status" value="1"/>
</dbReference>
<dbReference type="InterPro" id="IPR011907">
    <property type="entry name" value="RNase_III"/>
</dbReference>
<evidence type="ECO:0000256" key="1">
    <source>
        <dbReference type="ARBA" id="ARBA00000109"/>
    </source>
</evidence>
<dbReference type="GO" id="GO:0034475">
    <property type="term" value="P:U4 snRNA 3'-end processing"/>
    <property type="evidence" value="ECO:0007669"/>
    <property type="project" value="UniProtKB-ARBA"/>
</dbReference>
<dbReference type="FunFam" id="1.10.1520.10:FF:000001">
    <property type="entry name" value="Ribonuclease 3"/>
    <property type="match status" value="1"/>
</dbReference>
<dbReference type="InterPro" id="IPR044449">
    <property type="entry name" value="Rnt1/Pac1_DSRM_fungi"/>
</dbReference>
<dbReference type="GO" id="GO:0034963">
    <property type="term" value="P:box C/D sno(s)RNA processing"/>
    <property type="evidence" value="ECO:0007669"/>
    <property type="project" value="UniProtKB-ARBA"/>
</dbReference>
<dbReference type="GO" id="GO:0005654">
    <property type="term" value="C:nucleoplasm"/>
    <property type="evidence" value="ECO:0007669"/>
    <property type="project" value="TreeGrafter"/>
</dbReference>
<keyword evidence="13" id="KW-1185">Reference proteome</keyword>
<dbReference type="Pfam" id="PF18497">
    <property type="entry name" value="RNase_3_N"/>
    <property type="match status" value="1"/>
</dbReference>
<name>A0A9P0VWQ5_9ASCO</name>
<dbReference type="Proteomes" id="UP000837801">
    <property type="component" value="Unassembled WGS sequence"/>
</dbReference>
<feature type="region of interest" description="Disordered" evidence="9">
    <location>
        <begin position="166"/>
        <end position="197"/>
    </location>
</feature>
<evidence type="ECO:0000256" key="4">
    <source>
        <dbReference type="ARBA" id="ARBA00022722"/>
    </source>
</evidence>
<dbReference type="PROSITE" id="PS50137">
    <property type="entry name" value="DS_RBD"/>
    <property type="match status" value="2"/>
</dbReference>
<dbReference type="HAMAP" id="MF_00104">
    <property type="entry name" value="RNase_III"/>
    <property type="match status" value="1"/>
</dbReference>
<dbReference type="EMBL" id="CAKXYY010000002">
    <property type="protein sequence ID" value="CAH2350657.1"/>
    <property type="molecule type" value="Genomic_DNA"/>
</dbReference>
<proteinExistence type="inferred from homology"/>
<protein>
    <recommendedName>
        <fullName evidence="3">ribonuclease III</fullName>
        <ecNumber evidence="3">3.1.26.3</ecNumber>
    </recommendedName>
</protein>
<keyword evidence="7 8" id="KW-0694">RNA-binding</keyword>
<dbReference type="EC" id="3.1.26.3" evidence="3"/>
<comment type="caution">
    <text evidence="12">The sequence shown here is derived from an EMBL/GenBank/DDBJ whole genome shotgun (WGS) entry which is preliminary data.</text>
</comment>
<comment type="catalytic activity">
    <reaction evidence="1">
        <text>Endonucleolytic cleavage to 5'-phosphomonoester.</text>
        <dbReference type="EC" id="3.1.26.3"/>
    </reaction>
</comment>
<organism evidence="12 13">
    <name type="scientific">[Candida] railenensis</name>
    <dbReference type="NCBI Taxonomy" id="45579"/>
    <lineage>
        <taxon>Eukaryota</taxon>
        <taxon>Fungi</taxon>
        <taxon>Dikarya</taxon>
        <taxon>Ascomycota</taxon>
        <taxon>Saccharomycotina</taxon>
        <taxon>Pichiomycetes</taxon>
        <taxon>Debaryomycetaceae</taxon>
        <taxon>Kurtzmaniella</taxon>
    </lineage>
</organism>
<dbReference type="PANTHER" id="PTHR11207:SF0">
    <property type="entry name" value="RIBONUCLEASE 3"/>
    <property type="match status" value="1"/>
</dbReference>
<evidence type="ECO:0000256" key="8">
    <source>
        <dbReference type="PROSITE-ProRule" id="PRU00266"/>
    </source>
</evidence>
<sequence length="601" mass="66647">MADSSSLDEFVRHLSQNANTNNFNDMTALKSSSNAHDEVGNTFKRTKLSISPPGTPREASDTSGSGSKARTVPFGHVDMKKLEHCARTLQKQIRIIINEAPDLARLQSLLESPAVDSDVKHEIQRNPLVHMAAALKSKYLSKDLQIFDDILGGNVADDLRDIEYYDGDGEDDVIDQDEYDDDDDDGMDSNNSLPPLPPISNPHLLDRVFIHKSTLNDRTYLSEKELIASHNERLEFLGDSILNNVVTMIIYERFEHSPEGDLSKIRSQLVNNKTLAEFAMAYQLNKRLRSNISDSVLKQGNQKIFADVFEAYIGALAIEHKMELTSIRNWLTKILHWKLNEFDQEISGLEPVNKNAKTDLYSLIGSAAFHPQYKVVKTGDGATKPFIIRCEMGSDVLGEGVAPSAKEAGLRAAMQALKNRPLLEKYGQIRLNTDRNESRINPKLLLNKYQQDSSKESSPDVSYYSVYGSPNPNVGGGSTTIVMTPLDDTYTTSGLQNSTSNNENLSSSYLASNNLFPVIGNESSNFLPEAKNDLYAILNKKGIVPQYRVSSEEDKFKGELHISNVLVAIGVDSSKKKAATRAAMALLKNKDALNEVEKIVS</sequence>
<feature type="domain" description="RNase III" evidence="11">
    <location>
        <begin position="199"/>
        <end position="321"/>
    </location>
</feature>
<evidence type="ECO:0000256" key="9">
    <source>
        <dbReference type="SAM" id="MobiDB-lite"/>
    </source>
</evidence>
<dbReference type="PROSITE" id="PS00517">
    <property type="entry name" value="RNASE_3_1"/>
    <property type="match status" value="1"/>
</dbReference>
<dbReference type="OrthoDB" id="2392202at2759"/>
<dbReference type="Pfam" id="PF00636">
    <property type="entry name" value="Ribonuclease_3"/>
    <property type="match status" value="1"/>
</dbReference>
<dbReference type="GO" id="GO:0006364">
    <property type="term" value="P:rRNA processing"/>
    <property type="evidence" value="ECO:0007669"/>
    <property type="project" value="InterPro"/>
</dbReference>
<accession>A0A9P0VWQ5</accession>
<evidence type="ECO:0000313" key="13">
    <source>
        <dbReference type="Proteomes" id="UP000837801"/>
    </source>
</evidence>
<dbReference type="InterPro" id="IPR000999">
    <property type="entry name" value="RNase_III_dom"/>
</dbReference>
<reference evidence="12" key="1">
    <citation type="submission" date="2022-03" db="EMBL/GenBank/DDBJ databases">
        <authorList>
            <person name="Legras J.-L."/>
            <person name="Devillers H."/>
            <person name="Grondin C."/>
        </authorList>
    </citation>
    <scope>NUCLEOTIDE SEQUENCE</scope>
    <source>
        <strain evidence="12">CLIB 1423</strain>
    </source>
</reference>
<evidence type="ECO:0000313" key="12">
    <source>
        <dbReference type="EMBL" id="CAH2350657.1"/>
    </source>
</evidence>
<evidence type="ECO:0000256" key="3">
    <source>
        <dbReference type="ARBA" id="ARBA00012177"/>
    </source>
</evidence>
<keyword evidence="4" id="KW-0540">Nuclease</keyword>
<feature type="domain" description="DRBM" evidence="10">
    <location>
        <begin position="355"/>
        <end position="422"/>
    </location>
</feature>
<dbReference type="GO" id="GO:0004525">
    <property type="term" value="F:ribonuclease III activity"/>
    <property type="evidence" value="ECO:0007669"/>
    <property type="project" value="UniProtKB-EC"/>
</dbReference>
<keyword evidence="5" id="KW-0255">Endonuclease</keyword>
<dbReference type="CDD" id="cd00593">
    <property type="entry name" value="RIBOc"/>
    <property type="match status" value="1"/>
</dbReference>
<dbReference type="SMART" id="SM00358">
    <property type="entry name" value="DSRM"/>
    <property type="match status" value="2"/>
</dbReference>
<dbReference type="Pfam" id="PF00035">
    <property type="entry name" value="dsrm"/>
    <property type="match status" value="2"/>
</dbReference>
<evidence type="ECO:0000256" key="7">
    <source>
        <dbReference type="ARBA" id="ARBA00022884"/>
    </source>
</evidence>
<keyword evidence="6" id="KW-0378">Hydrolase</keyword>
<evidence type="ECO:0000256" key="2">
    <source>
        <dbReference type="ARBA" id="ARBA00010183"/>
    </source>
</evidence>